<comment type="subcellular location">
    <subcellularLocation>
        <location evidence="12">Cytoplasm</location>
    </subcellularLocation>
</comment>
<keyword evidence="12" id="KW-0963">Cytoplasm</keyword>
<dbReference type="InterPro" id="IPR016188">
    <property type="entry name" value="PurM-like_N"/>
</dbReference>
<keyword evidence="7 12" id="KW-0067">ATP-binding</keyword>
<evidence type="ECO:0000313" key="15">
    <source>
        <dbReference type="EMBL" id="GGO06245.1"/>
    </source>
</evidence>
<sequence length="385" mass="40083">MLLTPRIGIRGHAIVTGKSPRSYTYADSGVDIAAGDALVDAIKPAAASTRRSGADAALGGFGALFDLKAAGYHDPILVSGTDGVGTKLKIAQAANKHDSIGIDLVAMCANDVLVQGAEPLFFLDYFATSRLSGPLAADVVTGIAEGCRQAGCALIGGETAEMPGMYSHGDYDLAGFVVGAAERGSLITGESIKAGDHLIGLASSGVHSNGYSLVRKLVADLALDYSAPAPFDGSRSLGEALLTPTKLYIKSCLPLARSGAIKGMAHITGGGLLENIPRCLPKGVRALVDASSWPFPAVFSWLQEAGHITPFELARTFNCGIGMVLVVAEYALDSTLEALRAANETAYAIGRIEPQKDGEARCRIYAHKSAWNSREGFDTDNKGIE</sequence>
<dbReference type="InterPro" id="IPR004733">
    <property type="entry name" value="PurM_cligase"/>
</dbReference>
<proteinExistence type="inferred from homology"/>
<reference evidence="16" key="1">
    <citation type="journal article" date="2019" name="Int. J. Syst. Evol. Microbiol.">
        <title>The Global Catalogue of Microorganisms (GCM) 10K type strain sequencing project: providing services to taxonomists for standard genome sequencing and annotation.</title>
        <authorList>
            <consortium name="The Broad Institute Genomics Platform"/>
            <consortium name="The Broad Institute Genome Sequencing Center for Infectious Disease"/>
            <person name="Wu L."/>
            <person name="Ma J."/>
        </authorList>
    </citation>
    <scope>NUCLEOTIDE SEQUENCE [LARGE SCALE GENOMIC DNA]</scope>
    <source>
        <strain evidence="16">JCM 17843</strain>
    </source>
</reference>
<feature type="domain" description="PurM-like C-terminal" evidence="14">
    <location>
        <begin position="193"/>
        <end position="361"/>
    </location>
</feature>
<keyword evidence="12" id="KW-0658">Purine biosynthesis</keyword>
<keyword evidence="5 12" id="KW-0436">Ligase</keyword>
<organism evidence="15 16">
    <name type="scientific">Iodidimonas muriae</name>
    <dbReference type="NCBI Taxonomy" id="261467"/>
    <lineage>
        <taxon>Bacteria</taxon>
        <taxon>Pseudomonadati</taxon>
        <taxon>Pseudomonadota</taxon>
        <taxon>Alphaproteobacteria</taxon>
        <taxon>Iodidimonadales</taxon>
        <taxon>Iodidimonadaceae</taxon>
        <taxon>Iodidimonas</taxon>
    </lineage>
</organism>
<evidence type="ECO:0000256" key="7">
    <source>
        <dbReference type="ARBA" id="ARBA00022840"/>
    </source>
</evidence>
<dbReference type="Gene3D" id="3.30.1330.10">
    <property type="entry name" value="PurM-like, N-terminal domain"/>
    <property type="match status" value="1"/>
</dbReference>
<dbReference type="InterPro" id="IPR036676">
    <property type="entry name" value="PurM-like_C_sf"/>
</dbReference>
<evidence type="ECO:0000256" key="10">
    <source>
        <dbReference type="ARBA" id="ARBA00033093"/>
    </source>
</evidence>
<gene>
    <name evidence="12 15" type="primary">purM</name>
    <name evidence="15" type="ORF">GCM10007972_04370</name>
</gene>
<evidence type="ECO:0000313" key="16">
    <source>
        <dbReference type="Proteomes" id="UP000602381"/>
    </source>
</evidence>
<evidence type="ECO:0000256" key="4">
    <source>
        <dbReference type="ARBA" id="ARBA00020367"/>
    </source>
</evidence>
<accession>A0ABQ2L7X7</accession>
<dbReference type="HAMAP" id="MF_00741">
    <property type="entry name" value="AIRS"/>
    <property type="match status" value="1"/>
</dbReference>
<dbReference type="Pfam" id="PF02769">
    <property type="entry name" value="AIRS_C"/>
    <property type="match status" value="1"/>
</dbReference>
<evidence type="ECO:0000256" key="5">
    <source>
        <dbReference type="ARBA" id="ARBA00022598"/>
    </source>
</evidence>
<evidence type="ECO:0000256" key="8">
    <source>
        <dbReference type="ARBA" id="ARBA00031908"/>
    </source>
</evidence>
<dbReference type="Proteomes" id="UP000602381">
    <property type="component" value="Unassembled WGS sequence"/>
</dbReference>
<dbReference type="Gene3D" id="3.90.650.10">
    <property type="entry name" value="PurM-like C-terminal domain"/>
    <property type="match status" value="1"/>
</dbReference>
<dbReference type="SUPFAM" id="SSF56042">
    <property type="entry name" value="PurM C-terminal domain-like"/>
    <property type="match status" value="1"/>
</dbReference>
<dbReference type="NCBIfam" id="TIGR00878">
    <property type="entry name" value="purM"/>
    <property type="match status" value="1"/>
</dbReference>
<keyword evidence="16" id="KW-1185">Reference proteome</keyword>
<comment type="catalytic activity">
    <reaction evidence="11 12">
        <text>2-formamido-N(1)-(5-O-phospho-beta-D-ribosyl)acetamidine + ATP = 5-amino-1-(5-phospho-beta-D-ribosyl)imidazole + ADP + phosphate + H(+)</text>
        <dbReference type="Rhea" id="RHEA:23032"/>
        <dbReference type="ChEBI" id="CHEBI:15378"/>
        <dbReference type="ChEBI" id="CHEBI:30616"/>
        <dbReference type="ChEBI" id="CHEBI:43474"/>
        <dbReference type="ChEBI" id="CHEBI:137981"/>
        <dbReference type="ChEBI" id="CHEBI:147287"/>
        <dbReference type="ChEBI" id="CHEBI:456216"/>
        <dbReference type="EC" id="6.3.3.1"/>
    </reaction>
</comment>
<evidence type="ECO:0000256" key="2">
    <source>
        <dbReference type="ARBA" id="ARBA00010280"/>
    </source>
</evidence>
<dbReference type="CDD" id="cd02196">
    <property type="entry name" value="PurM"/>
    <property type="match status" value="1"/>
</dbReference>
<dbReference type="SUPFAM" id="SSF55326">
    <property type="entry name" value="PurM N-terminal domain-like"/>
    <property type="match status" value="1"/>
</dbReference>
<evidence type="ECO:0000256" key="9">
    <source>
        <dbReference type="ARBA" id="ARBA00032931"/>
    </source>
</evidence>
<dbReference type="Pfam" id="PF00586">
    <property type="entry name" value="AIRS"/>
    <property type="match status" value="1"/>
</dbReference>
<dbReference type="InterPro" id="IPR010918">
    <property type="entry name" value="PurM-like_C_dom"/>
</dbReference>
<dbReference type="EMBL" id="BMOV01000001">
    <property type="protein sequence ID" value="GGO06245.1"/>
    <property type="molecule type" value="Genomic_DNA"/>
</dbReference>
<evidence type="ECO:0000256" key="11">
    <source>
        <dbReference type="ARBA" id="ARBA00049057"/>
    </source>
</evidence>
<comment type="similarity">
    <text evidence="2 12">Belongs to the AIR synthase family.</text>
</comment>
<evidence type="ECO:0000256" key="3">
    <source>
        <dbReference type="ARBA" id="ARBA00013047"/>
    </source>
</evidence>
<dbReference type="EC" id="6.3.3.1" evidence="3 12"/>
<feature type="domain" description="PurM-like N-terminal" evidence="13">
    <location>
        <begin position="77"/>
        <end position="180"/>
    </location>
</feature>
<evidence type="ECO:0000256" key="6">
    <source>
        <dbReference type="ARBA" id="ARBA00022741"/>
    </source>
</evidence>
<evidence type="ECO:0000259" key="14">
    <source>
        <dbReference type="Pfam" id="PF02769"/>
    </source>
</evidence>
<protein>
    <recommendedName>
        <fullName evidence="4 12">Phosphoribosylformylglycinamidine cyclo-ligase</fullName>
        <ecNumber evidence="3 12">6.3.3.1</ecNumber>
    </recommendedName>
    <alternativeName>
        <fullName evidence="9 12">AIR synthase</fullName>
    </alternativeName>
    <alternativeName>
        <fullName evidence="10 12">AIRS</fullName>
    </alternativeName>
    <alternativeName>
        <fullName evidence="8 12">Phosphoribosyl-aminoimidazole synthetase</fullName>
    </alternativeName>
</protein>
<evidence type="ECO:0000259" key="13">
    <source>
        <dbReference type="Pfam" id="PF00586"/>
    </source>
</evidence>
<keyword evidence="6 12" id="KW-0547">Nucleotide-binding</keyword>
<dbReference type="InterPro" id="IPR036921">
    <property type="entry name" value="PurM-like_N_sf"/>
</dbReference>
<name>A0ABQ2L7X7_9PROT</name>
<comment type="caution">
    <text evidence="15">The sequence shown here is derived from an EMBL/GenBank/DDBJ whole genome shotgun (WGS) entry which is preliminary data.</text>
</comment>
<dbReference type="PANTHER" id="PTHR10520">
    <property type="entry name" value="TRIFUNCTIONAL PURINE BIOSYNTHETIC PROTEIN ADENOSINE-3-RELATED"/>
    <property type="match status" value="1"/>
</dbReference>
<evidence type="ECO:0000256" key="12">
    <source>
        <dbReference type="HAMAP-Rule" id="MF_00741"/>
    </source>
</evidence>
<comment type="pathway">
    <text evidence="1 12">Purine metabolism; IMP biosynthesis via de novo pathway; 5-amino-1-(5-phospho-D-ribosyl)imidazole from N(2)-formyl-N(1)-(5-phospho-D-ribosyl)glycinamide: step 2/2.</text>
</comment>
<dbReference type="PANTHER" id="PTHR10520:SF12">
    <property type="entry name" value="TRIFUNCTIONAL PURINE BIOSYNTHETIC PROTEIN ADENOSINE-3"/>
    <property type="match status" value="1"/>
</dbReference>
<evidence type="ECO:0000256" key="1">
    <source>
        <dbReference type="ARBA" id="ARBA00004686"/>
    </source>
</evidence>